<keyword evidence="7 8" id="KW-0472">Membrane</keyword>
<evidence type="ECO:0000313" key="9">
    <source>
        <dbReference type="EMBL" id="GAA0812438.1"/>
    </source>
</evidence>
<accession>A0ABN1L3Y6</accession>
<evidence type="ECO:0000256" key="4">
    <source>
        <dbReference type="ARBA" id="ARBA00022475"/>
    </source>
</evidence>
<sequence>MNYFYIAVVVTLLLCLILGLIRVLAGPDNANRMLAAQLFGTIGTTVVIVLSVLQHNEEITNVALVFTLLASITVVAFLKLAEQPFDSTTIDSNNDDR</sequence>
<evidence type="ECO:0008006" key="11">
    <source>
        <dbReference type="Google" id="ProtNLM"/>
    </source>
</evidence>
<evidence type="ECO:0000256" key="3">
    <source>
        <dbReference type="ARBA" id="ARBA00022448"/>
    </source>
</evidence>
<comment type="similarity">
    <text evidence="2">Belongs to the CPA3 antiporters (TC 2.A.63) subunit F family.</text>
</comment>
<evidence type="ECO:0000256" key="2">
    <source>
        <dbReference type="ARBA" id="ARBA00009212"/>
    </source>
</evidence>
<evidence type="ECO:0000256" key="6">
    <source>
        <dbReference type="ARBA" id="ARBA00022989"/>
    </source>
</evidence>
<keyword evidence="5 8" id="KW-0812">Transmembrane</keyword>
<dbReference type="PANTHER" id="PTHR34702">
    <property type="entry name" value="NA(+)/H(+) ANTIPORTER SUBUNIT F1"/>
    <property type="match status" value="1"/>
</dbReference>
<gene>
    <name evidence="9" type="ORF">GCM10009111_06350</name>
</gene>
<evidence type="ECO:0000256" key="1">
    <source>
        <dbReference type="ARBA" id="ARBA00004651"/>
    </source>
</evidence>
<feature type="transmembrane region" description="Helical" evidence="8">
    <location>
        <begin position="34"/>
        <end position="53"/>
    </location>
</feature>
<keyword evidence="6 8" id="KW-1133">Transmembrane helix</keyword>
<feature type="transmembrane region" description="Helical" evidence="8">
    <location>
        <begin position="59"/>
        <end position="78"/>
    </location>
</feature>
<proteinExistence type="inferred from homology"/>
<organism evidence="9 10">
    <name type="scientific">Colwellia asteriadis</name>
    <dbReference type="NCBI Taxonomy" id="517723"/>
    <lineage>
        <taxon>Bacteria</taxon>
        <taxon>Pseudomonadati</taxon>
        <taxon>Pseudomonadota</taxon>
        <taxon>Gammaproteobacteria</taxon>
        <taxon>Alteromonadales</taxon>
        <taxon>Colwelliaceae</taxon>
        <taxon>Colwellia</taxon>
    </lineage>
</organism>
<reference evidence="9 10" key="1">
    <citation type="journal article" date="2019" name="Int. J. Syst. Evol. Microbiol.">
        <title>The Global Catalogue of Microorganisms (GCM) 10K type strain sequencing project: providing services to taxonomists for standard genome sequencing and annotation.</title>
        <authorList>
            <consortium name="The Broad Institute Genomics Platform"/>
            <consortium name="The Broad Institute Genome Sequencing Center for Infectious Disease"/>
            <person name="Wu L."/>
            <person name="Ma J."/>
        </authorList>
    </citation>
    <scope>NUCLEOTIDE SEQUENCE [LARGE SCALE GENOMIC DNA]</scope>
    <source>
        <strain evidence="9 10">JCM 15608</strain>
    </source>
</reference>
<keyword evidence="10" id="KW-1185">Reference proteome</keyword>
<comment type="subcellular location">
    <subcellularLocation>
        <location evidence="1">Cell membrane</location>
        <topology evidence="1">Multi-pass membrane protein</topology>
    </subcellularLocation>
</comment>
<keyword evidence="4" id="KW-1003">Cell membrane</keyword>
<keyword evidence="3" id="KW-0813">Transport</keyword>
<evidence type="ECO:0000256" key="8">
    <source>
        <dbReference type="SAM" id="Phobius"/>
    </source>
</evidence>
<dbReference type="RefSeq" id="WP_215978446.1">
    <property type="nucleotide sequence ID" value="NZ_BAAAFA010000002.1"/>
</dbReference>
<dbReference type="InterPro" id="IPR007208">
    <property type="entry name" value="MrpF/PhaF-like"/>
</dbReference>
<dbReference type="Pfam" id="PF04066">
    <property type="entry name" value="MrpF_PhaF"/>
    <property type="match status" value="1"/>
</dbReference>
<evidence type="ECO:0000256" key="7">
    <source>
        <dbReference type="ARBA" id="ARBA00023136"/>
    </source>
</evidence>
<feature type="transmembrane region" description="Helical" evidence="8">
    <location>
        <begin position="6"/>
        <end position="25"/>
    </location>
</feature>
<dbReference type="Proteomes" id="UP001500021">
    <property type="component" value="Unassembled WGS sequence"/>
</dbReference>
<dbReference type="PANTHER" id="PTHR34702:SF1">
    <property type="entry name" value="NA(+)_H(+) ANTIPORTER SUBUNIT F"/>
    <property type="match status" value="1"/>
</dbReference>
<protein>
    <recommendedName>
        <fullName evidence="11">Multiple resistance and pH regulation protein F</fullName>
    </recommendedName>
</protein>
<dbReference type="EMBL" id="BAAAFA010000002">
    <property type="protein sequence ID" value="GAA0812438.1"/>
    <property type="molecule type" value="Genomic_DNA"/>
</dbReference>
<name>A0ABN1L3Y6_9GAMM</name>
<evidence type="ECO:0000256" key="5">
    <source>
        <dbReference type="ARBA" id="ARBA00022692"/>
    </source>
</evidence>
<evidence type="ECO:0000313" key="10">
    <source>
        <dbReference type="Proteomes" id="UP001500021"/>
    </source>
</evidence>
<comment type="caution">
    <text evidence="9">The sequence shown here is derived from an EMBL/GenBank/DDBJ whole genome shotgun (WGS) entry which is preliminary data.</text>
</comment>